<evidence type="ECO:0000256" key="1">
    <source>
        <dbReference type="SAM" id="MobiDB-lite"/>
    </source>
</evidence>
<accession>A0A0G4IED7</accession>
<name>A0A0G4IED7_9ALVE</name>
<gene>
    <name evidence="2" type="ORF">Cvel_13689</name>
</gene>
<reference evidence="2" key="1">
    <citation type="submission" date="2014-11" db="EMBL/GenBank/DDBJ databases">
        <authorList>
            <person name="Otto D Thomas"/>
            <person name="Naeem Raeece"/>
        </authorList>
    </citation>
    <scope>NUCLEOTIDE SEQUENCE</scope>
</reference>
<dbReference type="VEuPathDB" id="CryptoDB:Cvel_13689"/>
<proteinExistence type="predicted"/>
<organism evidence="2">
    <name type="scientific">Chromera velia CCMP2878</name>
    <dbReference type="NCBI Taxonomy" id="1169474"/>
    <lineage>
        <taxon>Eukaryota</taxon>
        <taxon>Sar</taxon>
        <taxon>Alveolata</taxon>
        <taxon>Colpodellida</taxon>
        <taxon>Chromeraceae</taxon>
        <taxon>Chromera</taxon>
    </lineage>
</organism>
<dbReference type="EMBL" id="CDMZ01005893">
    <property type="protein sequence ID" value="CEM55612.1"/>
    <property type="molecule type" value="Genomic_DNA"/>
</dbReference>
<feature type="region of interest" description="Disordered" evidence="1">
    <location>
        <begin position="175"/>
        <end position="240"/>
    </location>
</feature>
<feature type="compositionally biased region" description="Basic and acidic residues" evidence="1">
    <location>
        <begin position="177"/>
        <end position="195"/>
    </location>
</feature>
<sequence>MNFSSFAPVRLFFSDLAEAAGKKNPSQVSQQLQIRHFRYWTERDGGHKAEITLDSGDWGDWMDIVDLVKEREGVNRDGLIFWPSADSSSLLIDEKASTGRVFIHWGTTPLFRLFVRVQKALNVEAEGEASFAQQALISKYAQVYQDWNAATKGLKGERVVTRRLYEFLQEWQTGLPDRGERDGNDEREGRGRDPILKGSWRFPGFTEDSLSPEPVRADRPGTLKRGARGFGGNPGTVEKD</sequence>
<dbReference type="PhylomeDB" id="A0A0G4IED7"/>
<dbReference type="AlphaFoldDB" id="A0A0G4IED7"/>
<evidence type="ECO:0000313" key="2">
    <source>
        <dbReference type="EMBL" id="CEM55612.1"/>
    </source>
</evidence>
<protein>
    <submittedName>
        <fullName evidence="2">Uncharacterized protein</fullName>
    </submittedName>
</protein>